<dbReference type="EMBL" id="AUZM01000043">
    <property type="protein sequence ID" value="ERT06054.1"/>
    <property type="molecule type" value="Genomic_DNA"/>
</dbReference>
<keyword evidence="4" id="KW-1185">Reference proteome</keyword>
<dbReference type="EMBL" id="AUZM01000096">
    <property type="protein sequence ID" value="ERT04450.1"/>
    <property type="molecule type" value="Genomic_DNA"/>
</dbReference>
<dbReference type="PATRIC" id="fig|1348334.3.peg.3823"/>
<dbReference type="Proteomes" id="UP000017127">
    <property type="component" value="Unassembled WGS sequence"/>
</dbReference>
<proteinExistence type="predicted"/>
<dbReference type="RefSeq" id="WP_023067691.1">
    <property type="nucleotide sequence ID" value="NZ_AUZM01000043.1"/>
</dbReference>
<evidence type="ECO:0000313" key="4">
    <source>
        <dbReference type="Proteomes" id="UP000017127"/>
    </source>
</evidence>
<name>U7QDV2_9CYAN</name>
<evidence type="ECO:0000313" key="1">
    <source>
        <dbReference type="EMBL" id="ERT03575.1"/>
    </source>
</evidence>
<accession>U7QDV2</accession>
<protein>
    <submittedName>
        <fullName evidence="3">Uncharacterized protein</fullName>
    </submittedName>
</protein>
<organism evidence="3 4">
    <name type="scientific">Lyngbya aestuarii BL J</name>
    <dbReference type="NCBI Taxonomy" id="1348334"/>
    <lineage>
        <taxon>Bacteria</taxon>
        <taxon>Bacillati</taxon>
        <taxon>Cyanobacteriota</taxon>
        <taxon>Cyanophyceae</taxon>
        <taxon>Oscillatoriophycideae</taxon>
        <taxon>Oscillatoriales</taxon>
        <taxon>Microcoleaceae</taxon>
        <taxon>Lyngbya</taxon>
    </lineage>
</organism>
<evidence type="ECO:0000313" key="3">
    <source>
        <dbReference type="EMBL" id="ERT06054.1"/>
    </source>
</evidence>
<dbReference type="EMBL" id="AUZM01000356">
    <property type="protein sequence ID" value="ERT03575.1"/>
    <property type="molecule type" value="Genomic_DNA"/>
</dbReference>
<dbReference type="InterPro" id="IPR054637">
    <property type="entry name" value="Asr1405_Asl0597-like"/>
</dbReference>
<dbReference type="OrthoDB" id="515027at2"/>
<evidence type="ECO:0000313" key="2">
    <source>
        <dbReference type="EMBL" id="ERT04450.1"/>
    </source>
</evidence>
<reference evidence="3 4" key="1">
    <citation type="journal article" date="2013" name="Front. Microbiol.">
        <title>Comparative genomic analyses of the cyanobacterium, Lyngbya aestuarii BL J, a powerful hydrogen producer.</title>
        <authorList>
            <person name="Kothari A."/>
            <person name="Vaughn M."/>
            <person name="Garcia-Pichel F."/>
        </authorList>
    </citation>
    <scope>NUCLEOTIDE SEQUENCE [LARGE SCALE GENOMIC DNA]</scope>
    <source>
        <strain evidence="3 4">BL J</strain>
    </source>
</reference>
<dbReference type="AlphaFoldDB" id="U7QDV2"/>
<comment type="caution">
    <text evidence="3">The sequence shown here is derived from an EMBL/GenBank/DDBJ whole genome shotgun (WGS) entry which is preliminary data.</text>
</comment>
<sequence>MNSSQLHPDNSEVIEVNSWADRWQVYRRLQELEIPSSCEIEQPLRVQINNINQAVQLSSVLKQFSASRRDLLETLERCWEAESD</sequence>
<gene>
    <name evidence="3" type="ORF">M595_3953</name>
    <name evidence="2" type="ORF">M595_5604</name>
    <name evidence="1" type="ORF">M595_6487</name>
</gene>
<dbReference type="NCBIfam" id="NF045598">
    <property type="entry name" value="asr1405_asl0597"/>
    <property type="match status" value="1"/>
</dbReference>